<feature type="domain" description="EngB-type G" evidence="11">
    <location>
        <begin position="25"/>
        <end position="208"/>
    </location>
</feature>
<organism evidence="12 13">
    <name type="scientific">Terriglobus roseus</name>
    <dbReference type="NCBI Taxonomy" id="392734"/>
    <lineage>
        <taxon>Bacteria</taxon>
        <taxon>Pseudomonadati</taxon>
        <taxon>Acidobacteriota</taxon>
        <taxon>Terriglobia</taxon>
        <taxon>Terriglobales</taxon>
        <taxon>Acidobacteriaceae</taxon>
        <taxon>Terriglobus</taxon>
    </lineage>
</organism>
<evidence type="ECO:0000256" key="4">
    <source>
        <dbReference type="ARBA" id="ARBA00022723"/>
    </source>
</evidence>
<evidence type="ECO:0000256" key="7">
    <source>
        <dbReference type="ARBA" id="ARBA00023134"/>
    </source>
</evidence>
<dbReference type="Pfam" id="PF01926">
    <property type="entry name" value="MMR_HSR1"/>
    <property type="match status" value="1"/>
</dbReference>
<dbReference type="AlphaFoldDB" id="A0A1H4T5T7"/>
<comment type="cofactor">
    <cofactor evidence="1">
        <name>Mg(2+)</name>
        <dbReference type="ChEBI" id="CHEBI:18420"/>
    </cofactor>
</comment>
<name>A0A1H4T5T7_9BACT</name>
<gene>
    <name evidence="10" type="primary">engB</name>
    <name evidence="12" type="ORF">SAMN05443244_3652</name>
</gene>
<dbReference type="RefSeq" id="WP_074655383.1">
    <property type="nucleotide sequence ID" value="NZ_FNSD01000001.1"/>
</dbReference>
<dbReference type="HAMAP" id="MF_00321">
    <property type="entry name" value="GTPase_EngB"/>
    <property type="match status" value="1"/>
</dbReference>
<dbReference type="PROSITE" id="PS51706">
    <property type="entry name" value="G_ENGB"/>
    <property type="match status" value="1"/>
</dbReference>
<evidence type="ECO:0000313" key="13">
    <source>
        <dbReference type="Proteomes" id="UP000182409"/>
    </source>
</evidence>
<evidence type="ECO:0000256" key="6">
    <source>
        <dbReference type="ARBA" id="ARBA00022842"/>
    </source>
</evidence>
<dbReference type="SUPFAM" id="SSF52540">
    <property type="entry name" value="P-loop containing nucleoside triphosphate hydrolases"/>
    <property type="match status" value="1"/>
</dbReference>
<evidence type="ECO:0000256" key="2">
    <source>
        <dbReference type="ARBA" id="ARBA00009638"/>
    </source>
</evidence>
<dbReference type="CDD" id="cd01876">
    <property type="entry name" value="YihA_EngB"/>
    <property type="match status" value="1"/>
</dbReference>
<dbReference type="Gene3D" id="3.40.50.300">
    <property type="entry name" value="P-loop containing nucleotide triphosphate hydrolases"/>
    <property type="match status" value="1"/>
</dbReference>
<dbReference type="GO" id="GO:0046872">
    <property type="term" value="F:metal ion binding"/>
    <property type="evidence" value="ECO:0007669"/>
    <property type="project" value="UniProtKB-KW"/>
</dbReference>
<evidence type="ECO:0000256" key="9">
    <source>
        <dbReference type="ARBA" id="ARBA00023306"/>
    </source>
</evidence>
<keyword evidence="7 10" id="KW-0342">GTP-binding</keyword>
<keyword evidence="4" id="KW-0479">Metal-binding</keyword>
<dbReference type="GO" id="GO:0000917">
    <property type="term" value="P:division septum assembly"/>
    <property type="evidence" value="ECO:0007669"/>
    <property type="project" value="UniProtKB-KW"/>
</dbReference>
<dbReference type="Proteomes" id="UP000182409">
    <property type="component" value="Unassembled WGS sequence"/>
</dbReference>
<sequence>MRLRAQFLLSAFAPEHFPSTVKTGGVPEIAFLGRSNVGKSSLINALLGEGQARVSSTPGRTRSINFFAMHEVLNSGTMRPMPALILADLPGYGYAKISKSISSEWSSFVDPYLADRETLALSCCLVDTNIPPQESDAQMIRYMQLHRQPFVVVGTKSDKLSNNTLANSLATLKREHGVGEIIAVAAKEGKNGRGMKELWARIEAARVGTPDED</sequence>
<evidence type="ECO:0000256" key="3">
    <source>
        <dbReference type="ARBA" id="ARBA00022618"/>
    </source>
</evidence>
<dbReference type="InterPro" id="IPR027417">
    <property type="entry name" value="P-loop_NTPase"/>
</dbReference>
<accession>A0A1H4T5T7</accession>
<comment type="similarity">
    <text evidence="2 10">Belongs to the TRAFAC class TrmE-Era-EngA-EngB-Septin-like GTPase superfamily. EngB GTPase family.</text>
</comment>
<reference evidence="12 13" key="1">
    <citation type="submission" date="2016-10" db="EMBL/GenBank/DDBJ databases">
        <authorList>
            <person name="de Groot N.N."/>
        </authorList>
    </citation>
    <scope>NUCLEOTIDE SEQUENCE [LARGE SCALE GENOMIC DNA]</scope>
    <source>
        <strain evidence="12 13">AB35.6</strain>
    </source>
</reference>
<comment type="function">
    <text evidence="10">Necessary for normal cell division and for the maintenance of normal septation.</text>
</comment>
<evidence type="ECO:0000259" key="11">
    <source>
        <dbReference type="PROSITE" id="PS51706"/>
    </source>
</evidence>
<dbReference type="GO" id="GO:0005829">
    <property type="term" value="C:cytosol"/>
    <property type="evidence" value="ECO:0007669"/>
    <property type="project" value="TreeGrafter"/>
</dbReference>
<evidence type="ECO:0000313" key="12">
    <source>
        <dbReference type="EMBL" id="SEC51649.1"/>
    </source>
</evidence>
<dbReference type="GO" id="GO:0005525">
    <property type="term" value="F:GTP binding"/>
    <property type="evidence" value="ECO:0007669"/>
    <property type="project" value="UniProtKB-UniRule"/>
</dbReference>
<dbReference type="InterPro" id="IPR006073">
    <property type="entry name" value="GTP-bd"/>
</dbReference>
<keyword evidence="8 10" id="KW-0717">Septation</keyword>
<evidence type="ECO:0000256" key="1">
    <source>
        <dbReference type="ARBA" id="ARBA00001946"/>
    </source>
</evidence>
<evidence type="ECO:0000256" key="8">
    <source>
        <dbReference type="ARBA" id="ARBA00023210"/>
    </source>
</evidence>
<dbReference type="InterPro" id="IPR019987">
    <property type="entry name" value="GTP-bd_ribosome_bio_YsxC"/>
</dbReference>
<evidence type="ECO:0000256" key="5">
    <source>
        <dbReference type="ARBA" id="ARBA00022741"/>
    </source>
</evidence>
<dbReference type="OrthoDB" id="9804921at2"/>
<keyword evidence="9 10" id="KW-0131">Cell cycle</keyword>
<dbReference type="NCBIfam" id="TIGR03598">
    <property type="entry name" value="GTPase_YsxC"/>
    <property type="match status" value="1"/>
</dbReference>
<keyword evidence="5 10" id="KW-0547">Nucleotide-binding</keyword>
<dbReference type="PANTHER" id="PTHR11649:SF13">
    <property type="entry name" value="ENGB-TYPE G DOMAIN-CONTAINING PROTEIN"/>
    <property type="match status" value="1"/>
</dbReference>
<keyword evidence="6" id="KW-0460">Magnesium</keyword>
<dbReference type="InterPro" id="IPR030393">
    <property type="entry name" value="G_ENGB_dom"/>
</dbReference>
<keyword evidence="3 10" id="KW-0132">Cell division</keyword>
<proteinExistence type="inferred from homology"/>
<protein>
    <recommendedName>
        <fullName evidence="10">Probable GTP-binding protein EngB</fullName>
    </recommendedName>
</protein>
<dbReference type="EMBL" id="FNSD01000001">
    <property type="protein sequence ID" value="SEC51649.1"/>
    <property type="molecule type" value="Genomic_DNA"/>
</dbReference>
<dbReference type="PANTHER" id="PTHR11649">
    <property type="entry name" value="MSS1/TRME-RELATED GTP-BINDING PROTEIN"/>
    <property type="match status" value="1"/>
</dbReference>
<evidence type="ECO:0000256" key="10">
    <source>
        <dbReference type="HAMAP-Rule" id="MF_00321"/>
    </source>
</evidence>